<evidence type="ECO:0000313" key="2">
    <source>
        <dbReference type="EMBL" id="PZF74219.1"/>
    </source>
</evidence>
<comment type="caution">
    <text evidence="2">The sequence shown here is derived from an EMBL/GenBank/DDBJ whole genome shotgun (WGS) entry which is preliminary data.</text>
</comment>
<keyword evidence="3" id="KW-1185">Reference proteome</keyword>
<keyword evidence="1" id="KW-0732">Signal</keyword>
<dbReference type="EMBL" id="QKTW01000006">
    <property type="protein sequence ID" value="PZF74219.1"/>
    <property type="molecule type" value="Genomic_DNA"/>
</dbReference>
<dbReference type="Gene3D" id="2.20.110.10">
    <property type="entry name" value="Histone H3 K4-specific methyltransferase SET7/9 N-terminal domain"/>
    <property type="match status" value="1"/>
</dbReference>
<feature type="signal peptide" evidence="1">
    <location>
        <begin position="1"/>
        <end position="22"/>
    </location>
</feature>
<evidence type="ECO:0000313" key="3">
    <source>
        <dbReference type="Proteomes" id="UP000248745"/>
    </source>
</evidence>
<dbReference type="Proteomes" id="UP000248745">
    <property type="component" value="Unassembled WGS sequence"/>
</dbReference>
<dbReference type="SUPFAM" id="SSF82185">
    <property type="entry name" value="Histone H3 K4-specific methyltransferase SET7/9 N-terminal domain"/>
    <property type="match status" value="1"/>
</dbReference>
<organism evidence="2 3">
    <name type="scientific">Taibaiella soli</name>
    <dbReference type="NCBI Taxonomy" id="1649169"/>
    <lineage>
        <taxon>Bacteria</taxon>
        <taxon>Pseudomonadati</taxon>
        <taxon>Bacteroidota</taxon>
        <taxon>Chitinophagia</taxon>
        <taxon>Chitinophagales</taxon>
        <taxon>Chitinophagaceae</taxon>
        <taxon>Taibaiella</taxon>
    </lineage>
</organism>
<accession>A0A2W2BD95</accession>
<dbReference type="AlphaFoldDB" id="A0A2W2BD95"/>
<evidence type="ECO:0008006" key="4">
    <source>
        <dbReference type="Google" id="ProtNLM"/>
    </source>
</evidence>
<gene>
    <name evidence="2" type="ORF">DN068_04165</name>
</gene>
<proteinExistence type="predicted"/>
<protein>
    <recommendedName>
        <fullName evidence="4">Toxin-antitoxin system YwqK family antitoxin</fullName>
    </recommendedName>
</protein>
<evidence type="ECO:0000256" key="1">
    <source>
        <dbReference type="SAM" id="SignalP"/>
    </source>
</evidence>
<dbReference type="OrthoDB" id="649587at2"/>
<dbReference type="RefSeq" id="WP_110997635.1">
    <property type="nucleotide sequence ID" value="NZ_QKTW01000006.1"/>
</dbReference>
<feature type="chain" id="PRO_5016179735" description="Toxin-antitoxin system YwqK family antitoxin" evidence="1">
    <location>
        <begin position="23"/>
        <end position="223"/>
    </location>
</feature>
<sequence>MKFFRNCFFVVLISCFAFNSHAQNSTAADTGSKINFNQTDAKGKRDGMWYIHQPARMGEDSYSEFGSYDHGIKFGKWYKTDNDGELVAIETFKNNVLNGEVKYFDKGHLYCVGHYRGLNPSQKYDTVMVVDPVTGAQSLVSVLAERGSLKHGTWQYYDPLTGRLEKEQEYQVDDLVYSKEFAMASVDSAYYKKKVQMLPHNAASGHYYKPPAGKQHSLTGTSE</sequence>
<name>A0A2W2BD95_9BACT</name>
<reference evidence="2 3" key="1">
    <citation type="submission" date="2018-06" db="EMBL/GenBank/DDBJ databases">
        <title>Mucibacter soli gen. nov., sp. nov., a new member of the family Chitinophagaceae producing mucin.</title>
        <authorList>
            <person name="Kim M.-K."/>
            <person name="Park S."/>
            <person name="Kim T.-S."/>
            <person name="Joung Y."/>
            <person name="Han J.-H."/>
            <person name="Kim S.B."/>
        </authorList>
    </citation>
    <scope>NUCLEOTIDE SEQUENCE [LARGE SCALE GENOMIC DNA]</scope>
    <source>
        <strain evidence="2 3">R1-15</strain>
    </source>
</reference>